<keyword evidence="8" id="KW-0443">Lipid metabolism</keyword>
<dbReference type="CDD" id="cd09140">
    <property type="entry name" value="PLDc_vPLD1_2_like_bac_1"/>
    <property type="match status" value="1"/>
</dbReference>
<dbReference type="AlphaFoldDB" id="A0A7W9B513"/>
<dbReference type="Gene3D" id="3.30.870.10">
    <property type="entry name" value="Endonuclease Chain A"/>
    <property type="match status" value="2"/>
</dbReference>
<accession>A0A7W9B513</accession>
<evidence type="ECO:0000256" key="4">
    <source>
        <dbReference type="ARBA" id="ARBA00018392"/>
    </source>
</evidence>
<comment type="subcellular location">
    <subcellularLocation>
        <location evidence="3">Secreted</location>
    </subcellularLocation>
</comment>
<keyword evidence="7" id="KW-0378">Hydrolase</keyword>
<evidence type="ECO:0000256" key="7">
    <source>
        <dbReference type="ARBA" id="ARBA00022801"/>
    </source>
</evidence>
<keyword evidence="6" id="KW-0677">Repeat</keyword>
<dbReference type="InterPro" id="IPR001736">
    <property type="entry name" value="PLipase_D/transphosphatidylase"/>
</dbReference>
<sequence length="498" mass="56096">MSEADLTPIVETGRNCWRIERASKARMIVDAADYYALLARLMEGAKERILLIGWDFDPRIALTPDEDGRGEALGHYMLRLAKNCPDRDIDILRWNFGGLKQLVMPRIVAMLLRWKVTRSISFRLDSAHPVGCSHHQKVAVFDDHLAVCGGIDVGAQRWDTRGHKDGDPRRCTPSGKPYMPWHDSTMILAGPVGEALADLGNERWQRATNRPLRDLSGVGESWPDDLDPDFRDVEVAISRTRAEYDGFPEIREIERLYLDLIAGARRFIYFENQYFTCGKIAAAIAERLDEDDPPEFVMVMPKTADGWLEQMAMDAARVELVRAIAKSRHGDRLRIYVPHTEQGDPIYVHAKTAIVDDRLIRVGSANLNNRSMGLDSECDVTIDAALSANRGVEPTIRRLRESLIAEHLGVEPGGVARLFDRSGSLIETIEALRGDGRSLELLDLVAPGPFDEFIASNELLDPTSPDAMFEGIAERGLKKSWHRGRAWMARRRPFRRHG</sequence>
<keyword evidence="5" id="KW-0964">Secreted</keyword>
<evidence type="ECO:0000256" key="9">
    <source>
        <dbReference type="ARBA" id="ARBA00029594"/>
    </source>
</evidence>
<dbReference type="SMART" id="SM00155">
    <property type="entry name" value="PLDc"/>
    <property type="match status" value="2"/>
</dbReference>
<name>A0A7W9B513_9SPHN</name>
<reference evidence="11 12" key="1">
    <citation type="submission" date="2020-08" db="EMBL/GenBank/DDBJ databases">
        <title>Genomic Encyclopedia of Type Strains, Phase IV (KMG-IV): sequencing the most valuable type-strain genomes for metagenomic binning, comparative biology and taxonomic classification.</title>
        <authorList>
            <person name="Goeker M."/>
        </authorList>
    </citation>
    <scope>NUCLEOTIDE SEQUENCE [LARGE SCALE GENOMIC DNA]</scope>
    <source>
        <strain evidence="11 12">DSM 27163</strain>
    </source>
</reference>
<organism evidence="11 12">
    <name type="scientific">Sphingopyxis panaciterrulae</name>
    <dbReference type="NCBI Taxonomy" id="462372"/>
    <lineage>
        <taxon>Bacteria</taxon>
        <taxon>Pseudomonadati</taxon>
        <taxon>Pseudomonadota</taxon>
        <taxon>Alphaproteobacteria</taxon>
        <taxon>Sphingomonadales</taxon>
        <taxon>Sphingomonadaceae</taxon>
        <taxon>Sphingopyxis</taxon>
    </lineage>
</organism>
<keyword evidence="12" id="KW-1185">Reference proteome</keyword>
<dbReference type="PANTHER" id="PTHR18896">
    <property type="entry name" value="PHOSPHOLIPASE D"/>
    <property type="match status" value="1"/>
</dbReference>
<evidence type="ECO:0000256" key="6">
    <source>
        <dbReference type="ARBA" id="ARBA00022737"/>
    </source>
</evidence>
<dbReference type="EMBL" id="JACIJH010000003">
    <property type="protein sequence ID" value="MBB5706086.1"/>
    <property type="molecule type" value="Genomic_DNA"/>
</dbReference>
<evidence type="ECO:0000256" key="1">
    <source>
        <dbReference type="ARBA" id="ARBA00000798"/>
    </source>
</evidence>
<evidence type="ECO:0000256" key="8">
    <source>
        <dbReference type="ARBA" id="ARBA00023098"/>
    </source>
</evidence>
<evidence type="ECO:0000256" key="3">
    <source>
        <dbReference type="ARBA" id="ARBA00004613"/>
    </source>
</evidence>
<dbReference type="GO" id="GO:0009395">
    <property type="term" value="P:phospholipid catabolic process"/>
    <property type="evidence" value="ECO:0007669"/>
    <property type="project" value="TreeGrafter"/>
</dbReference>
<dbReference type="Proteomes" id="UP000537161">
    <property type="component" value="Unassembled WGS sequence"/>
</dbReference>
<comment type="caution">
    <text evidence="11">The sequence shown here is derived from an EMBL/GenBank/DDBJ whole genome shotgun (WGS) entry which is preliminary data.</text>
</comment>
<evidence type="ECO:0000259" key="10">
    <source>
        <dbReference type="PROSITE" id="PS50035"/>
    </source>
</evidence>
<dbReference type="Pfam" id="PF13091">
    <property type="entry name" value="PLDc_2"/>
    <property type="match status" value="1"/>
</dbReference>
<evidence type="ECO:0000256" key="5">
    <source>
        <dbReference type="ARBA" id="ARBA00022525"/>
    </source>
</evidence>
<comment type="catalytic activity">
    <reaction evidence="1">
        <text>a 1,2-diacyl-sn-glycero-3-phosphocholine + H2O = a 1,2-diacyl-sn-glycero-3-phosphate + choline + H(+)</text>
        <dbReference type="Rhea" id="RHEA:14445"/>
        <dbReference type="ChEBI" id="CHEBI:15354"/>
        <dbReference type="ChEBI" id="CHEBI:15377"/>
        <dbReference type="ChEBI" id="CHEBI:15378"/>
        <dbReference type="ChEBI" id="CHEBI:57643"/>
        <dbReference type="ChEBI" id="CHEBI:58608"/>
        <dbReference type="EC" id="3.1.4.4"/>
    </reaction>
</comment>
<dbReference type="PANTHER" id="PTHR18896:SF76">
    <property type="entry name" value="PHOSPHOLIPASE"/>
    <property type="match status" value="1"/>
</dbReference>
<dbReference type="CDD" id="cd09143">
    <property type="entry name" value="PLDc_vPLD1_2_like_bac_2"/>
    <property type="match status" value="1"/>
</dbReference>
<dbReference type="GO" id="GO:0004630">
    <property type="term" value="F:phospholipase D activity"/>
    <property type="evidence" value="ECO:0007669"/>
    <property type="project" value="UniProtKB-EC"/>
</dbReference>
<evidence type="ECO:0000256" key="2">
    <source>
        <dbReference type="ARBA" id="ARBA00003145"/>
    </source>
</evidence>
<dbReference type="InterPro" id="IPR025202">
    <property type="entry name" value="PLD-like_dom"/>
</dbReference>
<evidence type="ECO:0000313" key="12">
    <source>
        <dbReference type="Proteomes" id="UP000537161"/>
    </source>
</evidence>
<dbReference type="SUPFAM" id="SSF56024">
    <property type="entry name" value="Phospholipase D/nuclease"/>
    <property type="match status" value="2"/>
</dbReference>
<dbReference type="RefSeq" id="WP_184096702.1">
    <property type="nucleotide sequence ID" value="NZ_JACIJH010000003.1"/>
</dbReference>
<dbReference type="InterPro" id="IPR015679">
    <property type="entry name" value="PLipase_D_fam"/>
</dbReference>
<feature type="domain" description="PLD phosphodiesterase" evidence="10">
    <location>
        <begin position="344"/>
        <end position="371"/>
    </location>
</feature>
<gene>
    <name evidence="11" type="ORF">FHR21_001430</name>
</gene>
<feature type="domain" description="PLD phosphodiesterase" evidence="10">
    <location>
        <begin position="134"/>
        <end position="157"/>
    </location>
</feature>
<dbReference type="GO" id="GO:0005576">
    <property type="term" value="C:extracellular region"/>
    <property type="evidence" value="ECO:0007669"/>
    <property type="project" value="UniProtKB-SubCell"/>
</dbReference>
<proteinExistence type="predicted"/>
<evidence type="ECO:0000313" key="11">
    <source>
        <dbReference type="EMBL" id="MBB5706086.1"/>
    </source>
</evidence>
<dbReference type="PROSITE" id="PS50035">
    <property type="entry name" value="PLD"/>
    <property type="match status" value="2"/>
</dbReference>
<comment type="function">
    <text evidence="2">Could be a virulence factor.</text>
</comment>
<protein>
    <recommendedName>
        <fullName evidence="4">Phospholipase D</fullName>
    </recommendedName>
    <alternativeName>
        <fullName evidence="9">Choline phosphatase</fullName>
    </alternativeName>
</protein>